<dbReference type="AlphaFoldDB" id="A0A644YFV1"/>
<evidence type="ECO:0000313" key="1">
    <source>
        <dbReference type="EMBL" id="MPM27209.1"/>
    </source>
</evidence>
<sequence length="95" mass="10639">MNNSQKNGDSIHVSVCTGTNCAFRGASQLVEALRAEKDIQEHCIIDEMSCPNKVCDHSRRSPVVKIDGDYILEAKLEAIMDDVHTRIEKKREAKP</sequence>
<name>A0A644YFV1_9ZZZZ</name>
<comment type="caution">
    <text evidence="1">The sequence shown here is derived from an EMBL/GenBank/DDBJ whole genome shotgun (WGS) entry which is preliminary data.</text>
</comment>
<dbReference type="Pfam" id="PF01257">
    <property type="entry name" value="2Fe-2S_thioredx"/>
    <property type="match status" value="1"/>
</dbReference>
<dbReference type="Gene3D" id="3.40.30.10">
    <property type="entry name" value="Glutaredoxin"/>
    <property type="match status" value="1"/>
</dbReference>
<gene>
    <name evidence="1" type="ORF">SDC9_73719</name>
</gene>
<accession>A0A644YFV1</accession>
<organism evidence="1">
    <name type="scientific">bioreactor metagenome</name>
    <dbReference type="NCBI Taxonomy" id="1076179"/>
    <lineage>
        <taxon>unclassified sequences</taxon>
        <taxon>metagenomes</taxon>
        <taxon>ecological metagenomes</taxon>
    </lineage>
</organism>
<protein>
    <submittedName>
        <fullName evidence="1">Uncharacterized protein</fullName>
    </submittedName>
</protein>
<dbReference type="SUPFAM" id="SSF52833">
    <property type="entry name" value="Thioredoxin-like"/>
    <property type="match status" value="1"/>
</dbReference>
<reference evidence="1" key="1">
    <citation type="submission" date="2019-08" db="EMBL/GenBank/DDBJ databases">
        <authorList>
            <person name="Kucharzyk K."/>
            <person name="Murdoch R.W."/>
            <person name="Higgins S."/>
            <person name="Loffler F."/>
        </authorList>
    </citation>
    <scope>NUCLEOTIDE SEQUENCE</scope>
</reference>
<dbReference type="EMBL" id="VSSQ01004933">
    <property type="protein sequence ID" value="MPM27209.1"/>
    <property type="molecule type" value="Genomic_DNA"/>
</dbReference>
<dbReference type="InterPro" id="IPR036249">
    <property type="entry name" value="Thioredoxin-like_sf"/>
</dbReference>
<proteinExistence type="predicted"/>